<evidence type="ECO:0000313" key="1">
    <source>
        <dbReference type="EMBL" id="KAI4370284.1"/>
    </source>
</evidence>
<reference evidence="2" key="1">
    <citation type="journal article" date="2023" name="Front. Plant Sci.">
        <title>Chromosomal-level genome assembly of Melastoma candidum provides insights into trichome evolution.</title>
        <authorList>
            <person name="Zhong Y."/>
            <person name="Wu W."/>
            <person name="Sun C."/>
            <person name="Zou P."/>
            <person name="Liu Y."/>
            <person name="Dai S."/>
            <person name="Zhou R."/>
        </authorList>
    </citation>
    <scope>NUCLEOTIDE SEQUENCE [LARGE SCALE GENOMIC DNA]</scope>
</reference>
<proteinExistence type="predicted"/>
<comment type="caution">
    <text evidence="1">The sequence shown here is derived from an EMBL/GenBank/DDBJ whole genome shotgun (WGS) entry which is preliminary data.</text>
</comment>
<keyword evidence="2" id="KW-1185">Reference proteome</keyword>
<organism evidence="1 2">
    <name type="scientific">Melastoma candidum</name>
    <dbReference type="NCBI Taxonomy" id="119954"/>
    <lineage>
        <taxon>Eukaryota</taxon>
        <taxon>Viridiplantae</taxon>
        <taxon>Streptophyta</taxon>
        <taxon>Embryophyta</taxon>
        <taxon>Tracheophyta</taxon>
        <taxon>Spermatophyta</taxon>
        <taxon>Magnoliopsida</taxon>
        <taxon>eudicotyledons</taxon>
        <taxon>Gunneridae</taxon>
        <taxon>Pentapetalae</taxon>
        <taxon>rosids</taxon>
        <taxon>malvids</taxon>
        <taxon>Myrtales</taxon>
        <taxon>Melastomataceae</taxon>
        <taxon>Melastomatoideae</taxon>
        <taxon>Melastomateae</taxon>
        <taxon>Melastoma</taxon>
    </lineage>
</organism>
<evidence type="ECO:0000313" key="2">
    <source>
        <dbReference type="Proteomes" id="UP001057402"/>
    </source>
</evidence>
<protein>
    <submittedName>
        <fullName evidence="1">Uncharacterized protein</fullName>
    </submittedName>
</protein>
<accession>A0ACB9QUI3</accession>
<gene>
    <name evidence="1" type="ORF">MLD38_018651</name>
</gene>
<dbReference type="EMBL" id="CM042884">
    <property type="protein sequence ID" value="KAI4370284.1"/>
    <property type="molecule type" value="Genomic_DNA"/>
</dbReference>
<dbReference type="Proteomes" id="UP001057402">
    <property type="component" value="Chromosome 5"/>
</dbReference>
<sequence>MGFLIVVWLGNLARPKIWKEIEAVDESSDWGRGVGGEMHRPTFYKRMILHSMPPPPTHIPNNERHNSPHRTARRRLPIFSSNSIRGALR</sequence>
<name>A0ACB9QUI3_9MYRT</name>